<dbReference type="STRING" id="5627.A0A1C7MCA4"/>
<evidence type="ECO:0000256" key="1">
    <source>
        <dbReference type="SAM" id="Phobius"/>
    </source>
</evidence>
<dbReference type="InterPro" id="IPR009571">
    <property type="entry name" value="SUR7/Rim9-like_fungi"/>
</dbReference>
<reference evidence="2 3" key="1">
    <citation type="submission" date="2016-03" db="EMBL/GenBank/DDBJ databases">
        <title>Whole genome sequencing of Grifola frondosa 9006-11.</title>
        <authorList>
            <person name="Min B."/>
            <person name="Park H."/>
            <person name="Kim J.-G."/>
            <person name="Cho H."/>
            <person name="Oh Y.-L."/>
            <person name="Kong W.-S."/>
            <person name="Choi I.-G."/>
        </authorList>
    </citation>
    <scope>NUCLEOTIDE SEQUENCE [LARGE SCALE GENOMIC DNA]</scope>
    <source>
        <strain evidence="2 3">9006-11</strain>
    </source>
</reference>
<feature type="transmembrane region" description="Helical" evidence="1">
    <location>
        <begin position="123"/>
        <end position="145"/>
    </location>
</feature>
<feature type="transmembrane region" description="Helical" evidence="1">
    <location>
        <begin position="93"/>
        <end position="111"/>
    </location>
</feature>
<dbReference type="PANTHER" id="PTHR28013">
    <property type="entry name" value="PROTEIN DCV1-RELATED"/>
    <property type="match status" value="1"/>
</dbReference>
<dbReference type="Proteomes" id="UP000092993">
    <property type="component" value="Unassembled WGS sequence"/>
</dbReference>
<dbReference type="AlphaFoldDB" id="A0A1C7MCA4"/>
<gene>
    <name evidence="2" type="ORF">A0H81_05191</name>
</gene>
<dbReference type="InterPro" id="IPR051380">
    <property type="entry name" value="pH-response_reg_palI/RIM9"/>
</dbReference>
<dbReference type="GO" id="GO:0005886">
    <property type="term" value="C:plasma membrane"/>
    <property type="evidence" value="ECO:0007669"/>
    <property type="project" value="InterPro"/>
</dbReference>
<feature type="transmembrane region" description="Helical" evidence="1">
    <location>
        <begin position="165"/>
        <end position="185"/>
    </location>
</feature>
<dbReference type="OMA" id="FAGCTVC"/>
<evidence type="ECO:0000313" key="2">
    <source>
        <dbReference type="EMBL" id="OBZ74535.1"/>
    </source>
</evidence>
<dbReference type="Pfam" id="PF06687">
    <property type="entry name" value="SUR7"/>
    <property type="match status" value="1"/>
</dbReference>
<dbReference type="GO" id="GO:0035838">
    <property type="term" value="C:growing cell tip"/>
    <property type="evidence" value="ECO:0007669"/>
    <property type="project" value="TreeGrafter"/>
</dbReference>
<comment type="caution">
    <text evidence="2">The sequence shown here is derived from an EMBL/GenBank/DDBJ whole genome shotgun (WGS) entry which is preliminary data.</text>
</comment>
<dbReference type="EMBL" id="LUGG01000005">
    <property type="protein sequence ID" value="OBZ74535.1"/>
    <property type="molecule type" value="Genomic_DNA"/>
</dbReference>
<protein>
    <recommendedName>
        <fullName evidence="4">Pali-domain-containing protein</fullName>
    </recommendedName>
</protein>
<sequence length="214" mass="23439">MARLFHIPGVVFLFGAFVLLLLVSISLPFLPRLTSPEFISMREVLRQAQILRMPSHSYGSARGRTAANAYYTTIYDSTKTGTVTIGSSWTRGLAIHPVAAGVTLISLLLSLSTHVTFTLLASLTAFLGSIIALIAFAVDIALFAFVKHEMGKLNGVTSRTNTAPAFWMTFVSFLLLFFAGCTVCLGRRRDRMTGATNYPMTSSKTSWRARFIKA</sequence>
<dbReference type="GO" id="GO:0032153">
    <property type="term" value="C:cell division site"/>
    <property type="evidence" value="ECO:0007669"/>
    <property type="project" value="TreeGrafter"/>
</dbReference>
<accession>A0A1C7MCA4</accession>
<keyword evidence="3" id="KW-1185">Reference proteome</keyword>
<dbReference type="PANTHER" id="PTHR28013:SF4">
    <property type="entry name" value="MARVEL DOMAIN-CONTAINING PROTEIN"/>
    <property type="match status" value="1"/>
</dbReference>
<feature type="transmembrane region" description="Helical" evidence="1">
    <location>
        <begin position="7"/>
        <end position="30"/>
    </location>
</feature>
<evidence type="ECO:0008006" key="4">
    <source>
        <dbReference type="Google" id="ProtNLM"/>
    </source>
</evidence>
<keyword evidence="1" id="KW-0812">Transmembrane</keyword>
<keyword evidence="1" id="KW-1133">Transmembrane helix</keyword>
<proteinExistence type="predicted"/>
<evidence type="ECO:0000313" key="3">
    <source>
        <dbReference type="Proteomes" id="UP000092993"/>
    </source>
</evidence>
<name>A0A1C7MCA4_GRIFR</name>
<organism evidence="2 3">
    <name type="scientific">Grifola frondosa</name>
    <name type="common">Maitake</name>
    <name type="synonym">Polyporus frondosus</name>
    <dbReference type="NCBI Taxonomy" id="5627"/>
    <lineage>
        <taxon>Eukaryota</taxon>
        <taxon>Fungi</taxon>
        <taxon>Dikarya</taxon>
        <taxon>Basidiomycota</taxon>
        <taxon>Agaricomycotina</taxon>
        <taxon>Agaricomycetes</taxon>
        <taxon>Polyporales</taxon>
        <taxon>Grifolaceae</taxon>
        <taxon>Grifola</taxon>
    </lineage>
</organism>
<keyword evidence="1" id="KW-0472">Membrane</keyword>
<dbReference type="OrthoDB" id="2354757at2759"/>